<dbReference type="Pfam" id="PF03221">
    <property type="entry name" value="HTH_Tnp_Tc5"/>
    <property type="match status" value="1"/>
</dbReference>
<dbReference type="InterPro" id="IPR009057">
    <property type="entry name" value="Homeodomain-like_sf"/>
</dbReference>
<feature type="compositionally biased region" description="Low complexity" evidence="3">
    <location>
        <begin position="135"/>
        <end position="152"/>
    </location>
</feature>
<organism evidence="6">
    <name type="scientific">Strongyloides stercoralis</name>
    <name type="common">Threadworm</name>
    <dbReference type="NCBI Taxonomy" id="6248"/>
    <lineage>
        <taxon>Eukaryota</taxon>
        <taxon>Metazoa</taxon>
        <taxon>Ecdysozoa</taxon>
        <taxon>Nematoda</taxon>
        <taxon>Chromadorea</taxon>
        <taxon>Rhabditida</taxon>
        <taxon>Tylenchina</taxon>
        <taxon>Panagrolaimomorpha</taxon>
        <taxon>Strongyloidoidea</taxon>
        <taxon>Strongyloididae</taxon>
        <taxon>Strongyloides</taxon>
    </lineage>
</organism>
<evidence type="ECO:0000313" key="7">
    <source>
        <dbReference type="WBParaSite" id="TCONS_00008284.p1"/>
    </source>
</evidence>
<dbReference type="SUPFAM" id="SSF46689">
    <property type="entry name" value="Homeodomain-like"/>
    <property type="match status" value="2"/>
</dbReference>
<dbReference type="InterPro" id="IPR018586">
    <property type="entry name" value="Brinker_DNA-bd"/>
</dbReference>
<evidence type="ECO:0000313" key="5">
    <source>
        <dbReference type="Proteomes" id="UP000035681"/>
    </source>
</evidence>
<accession>A0A0K0E3B2</accession>
<name>A0A0K0E3B2_STRER</name>
<evidence type="ECO:0000256" key="1">
    <source>
        <dbReference type="ARBA" id="ARBA00004123"/>
    </source>
</evidence>
<sequence>MEFSNTSPHFTFIPQLTNVMETFPSSLLWSNNTISLELLAANIKLMQQSPTIIPKPTPIYQNTLNFLQTPQDVPLDLTTTSNSKPPSSIKHTQIEDISFKQKTFLPTCTNPGDDSNFIKNKLENKISNEKSTFQSNSSGSVATSTISSSGTTVNRMSYPREFKLMVINYFHNNGQNKYRTCKQFQITKSMLNGWIQKLKQIKSSRPGSLKSGRSGRKPQFPNIEKQLFNLYNNQINGGKKVSNKWIRETARKLAQEQCSEKELAGMCQFSERWLSNFKKRYNINLNKDCTLSNESNNININEDGTTSDTESIESEELESKSLPIKLNETELLNEIINNKTGQLPIQAFYEKYPWLCKKSSSANKTPSM</sequence>
<evidence type="ECO:0000256" key="3">
    <source>
        <dbReference type="SAM" id="MobiDB-lite"/>
    </source>
</evidence>
<dbReference type="PANTHER" id="PTHR33215">
    <property type="entry name" value="PROTEIN DISTAL ANTENNA"/>
    <property type="match status" value="1"/>
</dbReference>
<evidence type="ECO:0000259" key="4">
    <source>
        <dbReference type="PROSITE" id="PS51253"/>
    </source>
</evidence>
<evidence type="ECO:0000313" key="6">
    <source>
        <dbReference type="WBParaSite" id="SSTP_0000398400.1"/>
    </source>
</evidence>
<keyword evidence="2" id="KW-0238">DNA-binding</keyword>
<dbReference type="Gene3D" id="1.10.10.60">
    <property type="entry name" value="Homeodomain-like"/>
    <property type="match status" value="2"/>
</dbReference>
<dbReference type="PROSITE" id="PS51253">
    <property type="entry name" value="HTH_CENPB"/>
    <property type="match status" value="1"/>
</dbReference>
<dbReference type="GO" id="GO:0005634">
    <property type="term" value="C:nucleus"/>
    <property type="evidence" value="ECO:0007669"/>
    <property type="project" value="UniProtKB-SubCell"/>
</dbReference>
<dbReference type="InterPro" id="IPR006600">
    <property type="entry name" value="HTH_CenpB_DNA-bd_dom"/>
</dbReference>
<protein>
    <submittedName>
        <fullName evidence="6 7">HTH CENPB-type domain-containing protein</fullName>
    </submittedName>
</protein>
<dbReference type="Pfam" id="PF09607">
    <property type="entry name" value="BrkDBD"/>
    <property type="match status" value="1"/>
</dbReference>
<dbReference type="InterPro" id="IPR051839">
    <property type="entry name" value="RD_transcriptional_regulator"/>
</dbReference>
<dbReference type="PANTHER" id="PTHR33215:SF13">
    <property type="entry name" value="PROTEIN DISTAL ANTENNA"/>
    <property type="match status" value="1"/>
</dbReference>
<reference evidence="6" key="1">
    <citation type="submission" date="2015-08" db="UniProtKB">
        <authorList>
            <consortium name="WormBaseParasite"/>
        </authorList>
    </citation>
    <scope>IDENTIFICATION</scope>
</reference>
<comment type="subcellular location">
    <subcellularLocation>
        <location evidence="1">Nucleus</location>
    </subcellularLocation>
</comment>
<feature type="region of interest" description="Disordered" evidence="3">
    <location>
        <begin position="131"/>
        <end position="152"/>
    </location>
</feature>
<keyword evidence="5" id="KW-1185">Reference proteome</keyword>
<proteinExistence type="predicted"/>
<evidence type="ECO:0000256" key="2">
    <source>
        <dbReference type="ARBA" id="ARBA00023125"/>
    </source>
</evidence>
<dbReference type="Proteomes" id="UP000035681">
    <property type="component" value="Unplaced"/>
</dbReference>
<feature type="domain" description="HTH CENPB-type" evidence="4">
    <location>
        <begin position="211"/>
        <end position="287"/>
    </location>
</feature>
<dbReference type="WBParaSite" id="SSTP_0000398400.1">
    <property type="protein sequence ID" value="SSTP_0000398400.1"/>
    <property type="gene ID" value="SSTP_0000398400"/>
</dbReference>
<dbReference type="AlphaFoldDB" id="A0A0K0E3B2"/>
<dbReference type="GO" id="GO:0003677">
    <property type="term" value="F:DNA binding"/>
    <property type="evidence" value="ECO:0007669"/>
    <property type="project" value="UniProtKB-KW"/>
</dbReference>
<dbReference type="SMART" id="SM00674">
    <property type="entry name" value="CENPB"/>
    <property type="match status" value="1"/>
</dbReference>
<dbReference type="WBParaSite" id="TCONS_00008284.p1">
    <property type="protein sequence ID" value="TCONS_00008284.p1"/>
    <property type="gene ID" value="XLOC_006239"/>
</dbReference>